<dbReference type="AlphaFoldDB" id="A0AAF0IWA5"/>
<proteinExistence type="predicted"/>
<feature type="domain" description="WW" evidence="7">
    <location>
        <begin position="1"/>
        <end position="31"/>
    </location>
</feature>
<reference evidence="9" key="1">
    <citation type="submission" date="2023-03" db="EMBL/GenBank/DDBJ databases">
        <title>Mating type loci evolution in Malassezia.</title>
        <authorList>
            <person name="Coelho M.A."/>
        </authorList>
    </citation>
    <scope>NUCLEOTIDE SEQUENCE</scope>
    <source>
        <strain evidence="9">CBS 7876</strain>
    </source>
</reference>
<keyword evidence="10" id="KW-1185">Reference proteome</keyword>
<dbReference type="Gene3D" id="2.20.70.10">
    <property type="match status" value="1"/>
</dbReference>
<dbReference type="Pfam" id="PF00639">
    <property type="entry name" value="Rotamase"/>
    <property type="match status" value="1"/>
</dbReference>
<dbReference type="FunFam" id="3.10.50.40:FF:000026">
    <property type="entry name" value="Peptidyl-prolyl cis-trans isomerase"/>
    <property type="match status" value="1"/>
</dbReference>
<evidence type="ECO:0000256" key="4">
    <source>
        <dbReference type="PROSITE-ProRule" id="PRU00278"/>
    </source>
</evidence>
<sequence>MTWEVRFSKTRQLPYFYNPDTQVSMWELPENMTVEQARQLPGGSLLGEARPDQPYPAQSSSAGETVRASHILVKHKDSRRPSSHRQSVITRTKEEAIQTLESIKEKLGPKPTPSQFSEAARENSDCSSAHQGGDLGAFGRGQMQPAFEKAAFDLPVGETSGIIETDSGVHLIQRTA</sequence>
<dbReference type="EC" id="5.2.1.8" evidence="5"/>
<dbReference type="InterPro" id="IPR000297">
    <property type="entry name" value="PPIase_PpiC"/>
</dbReference>
<evidence type="ECO:0000256" key="6">
    <source>
        <dbReference type="SAM" id="MobiDB-lite"/>
    </source>
</evidence>
<evidence type="ECO:0000313" key="9">
    <source>
        <dbReference type="EMBL" id="WFD02826.1"/>
    </source>
</evidence>
<dbReference type="PROSITE" id="PS01096">
    <property type="entry name" value="PPIC_PPIASE_1"/>
    <property type="match status" value="1"/>
</dbReference>
<evidence type="ECO:0000259" key="8">
    <source>
        <dbReference type="PROSITE" id="PS50198"/>
    </source>
</evidence>
<name>A0AAF0IWA5_9BASI</name>
<feature type="compositionally biased region" description="Basic residues" evidence="6">
    <location>
        <begin position="72"/>
        <end position="83"/>
    </location>
</feature>
<dbReference type="PANTHER" id="PTHR10657:SF4">
    <property type="entry name" value="PEPTIDYL-PROLYL CIS-TRANS ISOMERASE-RELATED"/>
    <property type="match status" value="1"/>
</dbReference>
<dbReference type="GO" id="GO:0003755">
    <property type="term" value="F:peptidyl-prolyl cis-trans isomerase activity"/>
    <property type="evidence" value="ECO:0007669"/>
    <property type="project" value="UniProtKB-UniRule"/>
</dbReference>
<dbReference type="InterPro" id="IPR036020">
    <property type="entry name" value="WW_dom_sf"/>
</dbReference>
<dbReference type="PANTHER" id="PTHR10657">
    <property type="entry name" value="PEPTIDYL-PROLYL CIS-TRANS ISOMERASE"/>
    <property type="match status" value="1"/>
</dbReference>
<dbReference type="GO" id="GO:0060261">
    <property type="term" value="P:positive regulation of transcription initiation by RNA polymerase II"/>
    <property type="evidence" value="ECO:0007669"/>
    <property type="project" value="UniProtKB-ARBA"/>
</dbReference>
<evidence type="ECO:0000256" key="5">
    <source>
        <dbReference type="RuleBase" id="RU363014"/>
    </source>
</evidence>
<evidence type="ECO:0000256" key="1">
    <source>
        <dbReference type="ARBA" id="ARBA00000971"/>
    </source>
</evidence>
<dbReference type="PROSITE" id="PS50020">
    <property type="entry name" value="WW_DOMAIN_2"/>
    <property type="match status" value="1"/>
</dbReference>
<keyword evidence="2 4" id="KW-0697">Rotamase</keyword>
<dbReference type="CDD" id="cd00201">
    <property type="entry name" value="WW"/>
    <property type="match status" value="1"/>
</dbReference>
<dbReference type="SUPFAM" id="SSF51045">
    <property type="entry name" value="WW domain"/>
    <property type="match status" value="1"/>
</dbReference>
<dbReference type="InterPro" id="IPR046357">
    <property type="entry name" value="PPIase_dom_sf"/>
</dbReference>
<dbReference type="EMBL" id="CP119935">
    <property type="protein sequence ID" value="WFD02826.1"/>
    <property type="molecule type" value="Genomic_DNA"/>
</dbReference>
<feature type="domain" description="PpiC" evidence="8">
    <location>
        <begin position="63"/>
        <end position="176"/>
    </location>
</feature>
<gene>
    <name evidence="9" type="primary">pin1</name>
    <name evidence="9" type="ORF">MOBT1_001511</name>
</gene>
<organism evidence="9 10">
    <name type="scientific">Malassezia obtusa</name>
    <dbReference type="NCBI Taxonomy" id="76774"/>
    <lineage>
        <taxon>Eukaryota</taxon>
        <taxon>Fungi</taxon>
        <taxon>Dikarya</taxon>
        <taxon>Basidiomycota</taxon>
        <taxon>Ustilaginomycotina</taxon>
        <taxon>Malasseziomycetes</taxon>
        <taxon>Malasseziales</taxon>
        <taxon>Malasseziaceae</taxon>
        <taxon>Malassezia</taxon>
    </lineage>
</organism>
<evidence type="ECO:0000256" key="2">
    <source>
        <dbReference type="ARBA" id="ARBA00023110"/>
    </source>
</evidence>
<evidence type="ECO:0000259" key="7">
    <source>
        <dbReference type="PROSITE" id="PS50020"/>
    </source>
</evidence>
<dbReference type="Gene3D" id="3.10.50.40">
    <property type="match status" value="1"/>
</dbReference>
<dbReference type="GO" id="GO:0005829">
    <property type="term" value="C:cytosol"/>
    <property type="evidence" value="ECO:0007669"/>
    <property type="project" value="TreeGrafter"/>
</dbReference>
<protein>
    <recommendedName>
        <fullName evidence="5">Peptidyl-prolyl cis-trans isomerase</fullName>
        <ecNumber evidence="5">5.2.1.8</ecNumber>
    </recommendedName>
</protein>
<keyword evidence="3 4" id="KW-0413">Isomerase</keyword>
<dbReference type="Proteomes" id="UP001214603">
    <property type="component" value="Chromosome 2"/>
</dbReference>
<accession>A0AAF0IWA5</accession>
<dbReference type="InterPro" id="IPR023058">
    <property type="entry name" value="PPIase_PpiC_CS"/>
</dbReference>
<comment type="catalytic activity">
    <reaction evidence="1 5">
        <text>[protein]-peptidylproline (omega=180) = [protein]-peptidylproline (omega=0)</text>
        <dbReference type="Rhea" id="RHEA:16237"/>
        <dbReference type="Rhea" id="RHEA-COMP:10747"/>
        <dbReference type="Rhea" id="RHEA-COMP:10748"/>
        <dbReference type="ChEBI" id="CHEBI:83833"/>
        <dbReference type="ChEBI" id="CHEBI:83834"/>
        <dbReference type="EC" id="5.2.1.8"/>
    </reaction>
</comment>
<dbReference type="SUPFAM" id="SSF54534">
    <property type="entry name" value="FKBP-like"/>
    <property type="match status" value="1"/>
</dbReference>
<dbReference type="GO" id="GO:0005634">
    <property type="term" value="C:nucleus"/>
    <property type="evidence" value="ECO:0007669"/>
    <property type="project" value="TreeGrafter"/>
</dbReference>
<evidence type="ECO:0000256" key="3">
    <source>
        <dbReference type="ARBA" id="ARBA00023235"/>
    </source>
</evidence>
<dbReference type="InterPro" id="IPR051370">
    <property type="entry name" value="PPIase_Pin1"/>
</dbReference>
<evidence type="ECO:0000313" key="10">
    <source>
        <dbReference type="Proteomes" id="UP001214603"/>
    </source>
</evidence>
<dbReference type="PROSITE" id="PS50198">
    <property type="entry name" value="PPIC_PPIASE_2"/>
    <property type="match status" value="1"/>
</dbReference>
<feature type="region of interest" description="Disordered" evidence="6">
    <location>
        <begin position="43"/>
        <end position="93"/>
    </location>
</feature>
<dbReference type="InterPro" id="IPR001202">
    <property type="entry name" value="WW_dom"/>
</dbReference>